<dbReference type="Gene3D" id="1.10.10.10">
    <property type="entry name" value="Winged helix-like DNA-binding domain superfamily/Winged helix DNA-binding domain"/>
    <property type="match status" value="1"/>
</dbReference>
<evidence type="ECO:0000256" key="3">
    <source>
        <dbReference type="ARBA" id="ARBA00023163"/>
    </source>
</evidence>
<dbReference type="Proteomes" id="UP000028341">
    <property type="component" value="Unassembled WGS sequence"/>
</dbReference>
<dbReference type="PANTHER" id="PTHR43132:SF8">
    <property type="entry name" value="HTH-TYPE TRANSCRIPTIONAL REGULATOR KMTR"/>
    <property type="match status" value="1"/>
</dbReference>
<dbReference type="SMART" id="SM00418">
    <property type="entry name" value="HTH_ARSR"/>
    <property type="match status" value="1"/>
</dbReference>
<keyword evidence="2" id="KW-0238">DNA-binding</keyword>
<dbReference type="InterPro" id="IPR011991">
    <property type="entry name" value="ArsR-like_HTH"/>
</dbReference>
<evidence type="ECO:0000313" key="5">
    <source>
        <dbReference type="EMBL" id="KES08418.1"/>
    </source>
</evidence>
<evidence type="ECO:0000256" key="1">
    <source>
        <dbReference type="ARBA" id="ARBA00023015"/>
    </source>
</evidence>
<keyword evidence="1" id="KW-0805">Transcription regulation</keyword>
<dbReference type="CDD" id="cd00090">
    <property type="entry name" value="HTH_ARSR"/>
    <property type="match status" value="1"/>
</dbReference>
<organism evidence="5 6">
    <name type="scientific">Streptomyces toyocaensis</name>
    <dbReference type="NCBI Taxonomy" id="55952"/>
    <lineage>
        <taxon>Bacteria</taxon>
        <taxon>Bacillati</taxon>
        <taxon>Actinomycetota</taxon>
        <taxon>Actinomycetes</taxon>
        <taxon>Kitasatosporales</taxon>
        <taxon>Streptomycetaceae</taxon>
        <taxon>Streptomyces</taxon>
    </lineage>
</organism>
<evidence type="ECO:0000259" key="4">
    <source>
        <dbReference type="SMART" id="SM00418"/>
    </source>
</evidence>
<dbReference type="PANTHER" id="PTHR43132">
    <property type="entry name" value="ARSENICAL RESISTANCE OPERON REPRESSOR ARSR-RELATED"/>
    <property type="match status" value="1"/>
</dbReference>
<comment type="caution">
    <text evidence="5">The sequence shown here is derived from an EMBL/GenBank/DDBJ whole genome shotgun (WGS) entry which is preliminary data.</text>
</comment>
<dbReference type="GO" id="GO:0003677">
    <property type="term" value="F:DNA binding"/>
    <property type="evidence" value="ECO:0007669"/>
    <property type="project" value="UniProtKB-KW"/>
</dbReference>
<dbReference type="GO" id="GO:0003700">
    <property type="term" value="F:DNA-binding transcription factor activity"/>
    <property type="evidence" value="ECO:0007669"/>
    <property type="project" value="InterPro"/>
</dbReference>
<dbReference type="InterPro" id="IPR051011">
    <property type="entry name" value="Metal_resp_trans_reg"/>
</dbReference>
<dbReference type="AlphaFoldDB" id="A0A081XXZ5"/>
<dbReference type="InterPro" id="IPR036390">
    <property type="entry name" value="WH_DNA-bd_sf"/>
</dbReference>
<name>A0A081XXZ5_STRTO</name>
<dbReference type="InterPro" id="IPR036388">
    <property type="entry name" value="WH-like_DNA-bd_sf"/>
</dbReference>
<dbReference type="eggNOG" id="COG0640">
    <property type="taxonomic scope" value="Bacteria"/>
</dbReference>
<dbReference type="STRING" id="55952.BU52_05170"/>
<dbReference type="EMBL" id="JFCB01000002">
    <property type="protein sequence ID" value="KES08418.1"/>
    <property type="molecule type" value="Genomic_DNA"/>
</dbReference>
<keyword evidence="3" id="KW-0804">Transcription</keyword>
<gene>
    <name evidence="5" type="ORF">BU52_05170</name>
</gene>
<keyword evidence="6" id="KW-1185">Reference proteome</keyword>
<proteinExistence type="predicted"/>
<evidence type="ECO:0000313" key="6">
    <source>
        <dbReference type="Proteomes" id="UP000028341"/>
    </source>
</evidence>
<feature type="domain" description="HTH arsR-type" evidence="4">
    <location>
        <begin position="257"/>
        <end position="332"/>
    </location>
</feature>
<dbReference type="Pfam" id="PF12840">
    <property type="entry name" value="HTH_20"/>
    <property type="match status" value="1"/>
</dbReference>
<sequence>MIRLHFSAADLRRIVLAPRPDALFETALSVRLLLGAPTAHQGRRAGVLRWQRAMSGTPVSRAGILADLVRRDDYLPDFLLQPNASCFSDAVESAHAVPAPRLRQDLVRLVEGAGDTGRLNGRPTDGERRLRELAEGSPRSREAFARDLRHYHGSSIDEVWPHIMTAAAADRGLRAEMLLRGGVDALLTTLAPSWRWQPPTLHLPSRSTYDVPLCGRGLLLVPSFFAARPFVGYHPDEPTVLVYPMNDGADAMDVSADALAPLLGRTRAAVLAALRTPATTTALAERTGISPAGASQHAAVLRNAGLVCTERTGTAVLHTLRPLGQALLDGRP</sequence>
<evidence type="ECO:0000256" key="2">
    <source>
        <dbReference type="ARBA" id="ARBA00023125"/>
    </source>
</evidence>
<reference evidence="5 6" key="1">
    <citation type="submission" date="2014-02" db="EMBL/GenBank/DDBJ databases">
        <title>The genome announcement of Streptomyces toyocaensis NRRL15009.</title>
        <authorList>
            <person name="Hong H.-J."/>
            <person name="Kwun M.J."/>
        </authorList>
    </citation>
    <scope>NUCLEOTIDE SEQUENCE [LARGE SCALE GENOMIC DNA]</scope>
    <source>
        <strain evidence="5 6">NRRL 15009</strain>
    </source>
</reference>
<dbReference type="SUPFAM" id="SSF46785">
    <property type="entry name" value="Winged helix' DNA-binding domain"/>
    <property type="match status" value="1"/>
</dbReference>
<dbReference type="RefSeq" id="WP_037928934.1">
    <property type="nucleotide sequence ID" value="NZ_JBFADL010000017.1"/>
</dbReference>
<accession>A0A081XXZ5</accession>
<protein>
    <submittedName>
        <fullName evidence="5">Regulatory protein</fullName>
    </submittedName>
</protein>
<dbReference type="InterPro" id="IPR001845">
    <property type="entry name" value="HTH_ArsR_DNA-bd_dom"/>
</dbReference>